<dbReference type="InterPro" id="IPR009061">
    <property type="entry name" value="DNA-bd_dom_put_sf"/>
</dbReference>
<dbReference type="GO" id="GO:0051537">
    <property type="term" value="F:2 iron, 2 sulfur cluster binding"/>
    <property type="evidence" value="ECO:0007669"/>
    <property type="project" value="UniProtKB-KW"/>
</dbReference>
<evidence type="ECO:0000313" key="9">
    <source>
        <dbReference type="EMBL" id="KOF22755.1"/>
    </source>
</evidence>
<keyword evidence="2" id="KW-0479">Metal-binding</keyword>
<dbReference type="CDD" id="cd01110">
    <property type="entry name" value="HTH_SoxR"/>
    <property type="match status" value="1"/>
</dbReference>
<evidence type="ECO:0000256" key="4">
    <source>
        <dbReference type="ARBA" id="ARBA00023014"/>
    </source>
</evidence>
<keyword evidence="5" id="KW-0805">Transcription regulation</keyword>
<sequence>MTIVRNSEMRRELTVGEVAERSGVAVSTLHFYEAKGLIRSNRSRGNQRRYPRSVLRRVAVIKVAQRTGIPLSEIQEALTVLPDDRPLTVQDWARLSESWREQLNTRIASLMALRDHLTSCIGCGCLSLRECPLRNPHDVLSMEGAGPRLMDATEEDGQP</sequence>
<dbReference type="PROSITE" id="PS50937">
    <property type="entry name" value="HTH_MERR_2"/>
    <property type="match status" value="1"/>
</dbReference>
<dbReference type="NCBIfam" id="TIGR01950">
    <property type="entry name" value="SoxR"/>
    <property type="match status" value="1"/>
</dbReference>
<evidence type="ECO:0000256" key="6">
    <source>
        <dbReference type="ARBA" id="ARBA00023125"/>
    </source>
</evidence>
<dbReference type="RefSeq" id="WP_053247548.1">
    <property type="nucleotide sequence ID" value="NZ_LGAP01000001.1"/>
</dbReference>
<comment type="caution">
    <text evidence="9">The sequence shown here is derived from an EMBL/GenBank/DDBJ whole genome shotgun (WGS) entry which is preliminary data.</text>
</comment>
<dbReference type="Proteomes" id="UP000037425">
    <property type="component" value="Unassembled WGS sequence"/>
</dbReference>
<dbReference type="PANTHER" id="PTHR30204">
    <property type="entry name" value="REDOX-CYCLING DRUG-SENSING TRANSCRIPTIONAL ACTIVATOR SOXR"/>
    <property type="match status" value="1"/>
</dbReference>
<keyword evidence="3" id="KW-0408">Iron</keyword>
<dbReference type="OrthoDB" id="9802944at2"/>
<evidence type="ECO:0000256" key="7">
    <source>
        <dbReference type="ARBA" id="ARBA00023163"/>
    </source>
</evidence>
<accession>A0A0L8C752</accession>
<evidence type="ECO:0000256" key="3">
    <source>
        <dbReference type="ARBA" id="ARBA00023004"/>
    </source>
</evidence>
<feature type="domain" description="HTH merR-type" evidence="8">
    <location>
        <begin position="12"/>
        <end position="80"/>
    </location>
</feature>
<proteinExistence type="predicted"/>
<dbReference type="PANTHER" id="PTHR30204:SF0">
    <property type="entry name" value="REDOX-SENSITIVE TRANSCRIPTIONAL ACTIVATOR SOXR"/>
    <property type="match status" value="1"/>
</dbReference>
<dbReference type="Pfam" id="PF00376">
    <property type="entry name" value="MerR"/>
    <property type="match status" value="1"/>
</dbReference>
<dbReference type="InterPro" id="IPR010211">
    <property type="entry name" value="Redox-sen_tscrpt-act_SoxR"/>
</dbReference>
<evidence type="ECO:0000259" key="8">
    <source>
        <dbReference type="PROSITE" id="PS50937"/>
    </source>
</evidence>
<dbReference type="SUPFAM" id="SSF46955">
    <property type="entry name" value="Putative DNA-binding domain"/>
    <property type="match status" value="1"/>
</dbReference>
<dbReference type="GO" id="GO:0003677">
    <property type="term" value="F:DNA binding"/>
    <property type="evidence" value="ECO:0007669"/>
    <property type="project" value="UniProtKB-KW"/>
</dbReference>
<dbReference type="SMART" id="SM00422">
    <property type="entry name" value="HTH_MERR"/>
    <property type="match status" value="1"/>
</dbReference>
<evidence type="ECO:0000313" key="10">
    <source>
        <dbReference type="Proteomes" id="UP000037425"/>
    </source>
</evidence>
<dbReference type="InterPro" id="IPR015358">
    <property type="entry name" value="Tscrpt_reg_MerR_DNA-bd"/>
</dbReference>
<dbReference type="Pfam" id="PF09278">
    <property type="entry name" value="MerR-DNA-bind"/>
    <property type="match status" value="1"/>
</dbReference>
<keyword evidence="4" id="KW-0411">Iron-sulfur</keyword>
<dbReference type="Gene3D" id="1.10.1660.10">
    <property type="match status" value="1"/>
</dbReference>
<dbReference type="GO" id="GO:0046872">
    <property type="term" value="F:metal ion binding"/>
    <property type="evidence" value="ECO:0007669"/>
    <property type="project" value="UniProtKB-KW"/>
</dbReference>
<evidence type="ECO:0000256" key="2">
    <source>
        <dbReference type="ARBA" id="ARBA00022723"/>
    </source>
</evidence>
<dbReference type="EMBL" id="LGAP01000001">
    <property type="protein sequence ID" value="KOF22755.1"/>
    <property type="molecule type" value="Genomic_DNA"/>
</dbReference>
<reference evidence="10" key="1">
    <citation type="submission" date="2015-07" db="EMBL/GenBank/DDBJ databases">
        <title>Whole genome sequence of an Ensifer adhaerens strain isolated from a cave pool in the Wind Cave National Park.</title>
        <authorList>
            <person name="Eng W.W.H."/>
            <person name="Gan H.M."/>
            <person name="Barton H.A."/>
            <person name="Savka M.A."/>
        </authorList>
    </citation>
    <scope>NUCLEOTIDE SEQUENCE [LARGE SCALE GENOMIC DNA]</scope>
    <source>
        <strain evidence="10">SD006</strain>
    </source>
</reference>
<dbReference type="PROSITE" id="PS00552">
    <property type="entry name" value="HTH_MERR_1"/>
    <property type="match status" value="1"/>
</dbReference>
<dbReference type="InterPro" id="IPR047057">
    <property type="entry name" value="MerR_fam"/>
</dbReference>
<dbReference type="AlphaFoldDB" id="A0A0L8C752"/>
<dbReference type="GO" id="GO:0006979">
    <property type="term" value="P:response to oxidative stress"/>
    <property type="evidence" value="ECO:0007669"/>
    <property type="project" value="InterPro"/>
</dbReference>
<name>A0A0L8C752_ENSAD</name>
<dbReference type="PRINTS" id="PR00040">
    <property type="entry name" value="HTHMERR"/>
</dbReference>
<keyword evidence="6" id="KW-0238">DNA-binding</keyword>
<dbReference type="GO" id="GO:0003700">
    <property type="term" value="F:DNA-binding transcription factor activity"/>
    <property type="evidence" value="ECO:0007669"/>
    <property type="project" value="InterPro"/>
</dbReference>
<gene>
    <name evidence="9" type="ORF">AC244_04480</name>
</gene>
<dbReference type="PATRIC" id="fig|106592.7.peg.958"/>
<dbReference type="InterPro" id="IPR000551">
    <property type="entry name" value="MerR-type_HTH_dom"/>
</dbReference>
<organism evidence="9 10">
    <name type="scientific">Ensifer adhaerens</name>
    <name type="common">Sinorhizobium morelense</name>
    <dbReference type="NCBI Taxonomy" id="106592"/>
    <lineage>
        <taxon>Bacteria</taxon>
        <taxon>Pseudomonadati</taxon>
        <taxon>Pseudomonadota</taxon>
        <taxon>Alphaproteobacteria</taxon>
        <taxon>Hyphomicrobiales</taxon>
        <taxon>Rhizobiaceae</taxon>
        <taxon>Sinorhizobium/Ensifer group</taxon>
        <taxon>Ensifer</taxon>
    </lineage>
</organism>
<keyword evidence="7" id="KW-0804">Transcription</keyword>
<evidence type="ECO:0000256" key="1">
    <source>
        <dbReference type="ARBA" id="ARBA00022714"/>
    </source>
</evidence>
<protein>
    <submittedName>
        <fullName evidence="9">MerR family transcriptional regulator</fullName>
    </submittedName>
</protein>
<evidence type="ECO:0000256" key="5">
    <source>
        <dbReference type="ARBA" id="ARBA00023015"/>
    </source>
</evidence>
<keyword evidence="1" id="KW-0001">2Fe-2S</keyword>